<sequence length="63" mass="6937">MLTLLSGRSRQESAGVGRSRQESAGVGRSRQESNLRGQRPTDFNSVALTTRPQQLCLMFNGNK</sequence>
<keyword evidence="3" id="KW-1185">Reference proteome</keyword>
<evidence type="ECO:0000313" key="3">
    <source>
        <dbReference type="Proteomes" id="UP001642483"/>
    </source>
</evidence>
<feature type="compositionally biased region" description="Polar residues" evidence="1">
    <location>
        <begin position="32"/>
        <end position="50"/>
    </location>
</feature>
<protein>
    <submittedName>
        <fullName evidence="2">Uncharacterized protein</fullName>
    </submittedName>
</protein>
<comment type="caution">
    <text evidence="2">The sequence shown here is derived from an EMBL/GenBank/DDBJ whole genome shotgun (WGS) entry which is preliminary data.</text>
</comment>
<dbReference type="Proteomes" id="UP001642483">
    <property type="component" value="Unassembled WGS sequence"/>
</dbReference>
<reference evidence="2 3" key="1">
    <citation type="submission" date="2024-02" db="EMBL/GenBank/DDBJ databases">
        <authorList>
            <person name="Daric V."/>
            <person name="Darras S."/>
        </authorList>
    </citation>
    <scope>NUCLEOTIDE SEQUENCE [LARGE SCALE GENOMIC DNA]</scope>
</reference>
<dbReference type="EMBL" id="CAWYQH010000103">
    <property type="protein sequence ID" value="CAK8686787.1"/>
    <property type="molecule type" value="Genomic_DNA"/>
</dbReference>
<accession>A0ABP0G6I1</accession>
<name>A0ABP0G6I1_CLALP</name>
<evidence type="ECO:0000256" key="1">
    <source>
        <dbReference type="SAM" id="MobiDB-lite"/>
    </source>
</evidence>
<gene>
    <name evidence="2" type="ORF">CVLEPA_LOCUS18724</name>
</gene>
<proteinExistence type="predicted"/>
<organism evidence="2 3">
    <name type="scientific">Clavelina lepadiformis</name>
    <name type="common">Light-bulb sea squirt</name>
    <name type="synonym">Ascidia lepadiformis</name>
    <dbReference type="NCBI Taxonomy" id="159417"/>
    <lineage>
        <taxon>Eukaryota</taxon>
        <taxon>Metazoa</taxon>
        <taxon>Chordata</taxon>
        <taxon>Tunicata</taxon>
        <taxon>Ascidiacea</taxon>
        <taxon>Aplousobranchia</taxon>
        <taxon>Clavelinidae</taxon>
        <taxon>Clavelina</taxon>
    </lineage>
</organism>
<feature type="region of interest" description="Disordered" evidence="1">
    <location>
        <begin position="1"/>
        <end position="50"/>
    </location>
</feature>
<evidence type="ECO:0000313" key="2">
    <source>
        <dbReference type="EMBL" id="CAK8686787.1"/>
    </source>
</evidence>